<evidence type="ECO:0000259" key="2">
    <source>
        <dbReference type="Pfam" id="PF25200"/>
    </source>
</evidence>
<feature type="region of interest" description="Disordered" evidence="1">
    <location>
        <begin position="26"/>
        <end position="71"/>
    </location>
</feature>
<reference evidence="3" key="2">
    <citation type="journal article" date="2022" name="Sci. Total Environ.">
        <title>Prevalence, transmission, and molecular epidemiology of tet(X)-positive bacteria among humans, animals, and environmental niches in China: An epidemiological, and genomic-based study.</title>
        <authorList>
            <person name="Dong N."/>
            <person name="Zeng Y."/>
            <person name="Cai C."/>
            <person name="Sun C."/>
            <person name="Lu J."/>
            <person name="Liu C."/>
            <person name="Zhou H."/>
            <person name="Sun Q."/>
            <person name="Shu L."/>
            <person name="Wang H."/>
            <person name="Wang Y."/>
            <person name="Wang S."/>
            <person name="Wu C."/>
            <person name="Chan E.W."/>
            <person name="Chen G."/>
            <person name="Shen Z."/>
            <person name="Chen S."/>
            <person name="Zhang R."/>
        </authorList>
    </citation>
    <scope>NUCLEOTIDE SEQUENCE</scope>
    <source>
        <strain evidence="3">R1692</strain>
    </source>
</reference>
<name>A0ABT7NQG9_9SPHI</name>
<feature type="region of interest" description="Disordered" evidence="1">
    <location>
        <begin position="166"/>
        <end position="188"/>
    </location>
</feature>
<dbReference type="EMBL" id="JACAGK010000048">
    <property type="protein sequence ID" value="MDM1049496.1"/>
    <property type="molecule type" value="Genomic_DNA"/>
</dbReference>
<dbReference type="Proteomes" id="UP001170954">
    <property type="component" value="Unassembled WGS sequence"/>
</dbReference>
<accession>A0ABT7NQG9</accession>
<reference evidence="3" key="1">
    <citation type="submission" date="2020-06" db="EMBL/GenBank/DDBJ databases">
        <authorList>
            <person name="Dong N."/>
        </authorList>
    </citation>
    <scope>NUCLEOTIDE SEQUENCE</scope>
    <source>
        <strain evidence="3">R1692</strain>
    </source>
</reference>
<evidence type="ECO:0000313" key="3">
    <source>
        <dbReference type="EMBL" id="MDM1049496.1"/>
    </source>
</evidence>
<proteinExistence type="predicted"/>
<gene>
    <name evidence="3" type="ORF">HX018_14745</name>
</gene>
<sequence>MKVDDDDWNQVVEKFEISENEYTHISVNSRLRKQKANRENGKKGGRPPKDEKPKKPNSETQKNPPLEREREIESEIEIESKVNDIKTHTPTIFNFGKQPIKKLKEGCTNHSEWLNTISKKNQLLPGDALVWLDAFELHLLGAGKEEETEQEFKRYFNSWVTSEIRQGRKPKVENQSKDAPKKTPEQIAFESIQKKYGDRIN</sequence>
<feature type="compositionally biased region" description="Basic and acidic residues" evidence="1">
    <location>
        <begin position="170"/>
        <end position="184"/>
    </location>
</feature>
<evidence type="ECO:0000313" key="4">
    <source>
        <dbReference type="Proteomes" id="UP001170954"/>
    </source>
</evidence>
<comment type="caution">
    <text evidence="3">The sequence shown here is derived from an EMBL/GenBank/DDBJ whole genome shotgun (WGS) entry which is preliminary data.</text>
</comment>
<organism evidence="3 4">
    <name type="scientific">Sphingobacterium hotanense</name>
    <dbReference type="NCBI Taxonomy" id="649196"/>
    <lineage>
        <taxon>Bacteria</taxon>
        <taxon>Pseudomonadati</taxon>
        <taxon>Bacteroidota</taxon>
        <taxon>Sphingobacteriia</taxon>
        <taxon>Sphingobacteriales</taxon>
        <taxon>Sphingobacteriaceae</taxon>
        <taxon>Sphingobacterium</taxon>
    </lineage>
</organism>
<protein>
    <recommendedName>
        <fullName evidence="2">DUF7833 domain-containing protein</fullName>
    </recommendedName>
</protein>
<dbReference type="Pfam" id="PF25200">
    <property type="entry name" value="DUF7833"/>
    <property type="match status" value="1"/>
</dbReference>
<feature type="compositionally biased region" description="Basic and acidic residues" evidence="1">
    <location>
        <begin position="36"/>
        <end position="57"/>
    </location>
</feature>
<evidence type="ECO:0000256" key="1">
    <source>
        <dbReference type="SAM" id="MobiDB-lite"/>
    </source>
</evidence>
<feature type="domain" description="DUF7833" evidence="2">
    <location>
        <begin position="107"/>
        <end position="161"/>
    </location>
</feature>
<keyword evidence="4" id="KW-1185">Reference proteome</keyword>
<dbReference type="InterPro" id="IPR057155">
    <property type="entry name" value="DUF7833"/>
</dbReference>